<comment type="cofactor">
    <cofactor evidence="19">
        <name>Mg(2+)</name>
        <dbReference type="ChEBI" id="CHEBI:18420"/>
    </cofactor>
    <cofactor evidence="19">
        <name>Mn(2+)</name>
        <dbReference type="ChEBI" id="CHEBI:29035"/>
    </cofactor>
    <text evidence="19">Binds 2 magnesium or manganese ions per subunit.</text>
</comment>
<evidence type="ECO:0000256" key="9">
    <source>
        <dbReference type="ARBA" id="ARBA00022741"/>
    </source>
</evidence>
<dbReference type="PIRSF" id="PIRSF039102">
    <property type="entry name" value="Ddl/VanB"/>
    <property type="match status" value="1"/>
</dbReference>
<dbReference type="PANTHER" id="PTHR23132">
    <property type="entry name" value="D-ALANINE--D-ALANINE LIGASE"/>
    <property type="match status" value="1"/>
</dbReference>
<dbReference type="GO" id="GO:0005524">
    <property type="term" value="F:ATP binding"/>
    <property type="evidence" value="ECO:0007669"/>
    <property type="project" value="UniProtKB-UniRule"/>
</dbReference>
<keyword evidence="6 17" id="KW-0963">Cytoplasm</keyword>
<dbReference type="InterPro" id="IPR011127">
    <property type="entry name" value="Dala_Dala_lig_N"/>
</dbReference>
<organism evidence="22 23">
    <name type="scientific">Comamonas testosteroni</name>
    <name type="common">Pseudomonas testosteroni</name>
    <dbReference type="NCBI Taxonomy" id="285"/>
    <lineage>
        <taxon>Bacteria</taxon>
        <taxon>Pseudomonadati</taxon>
        <taxon>Pseudomonadota</taxon>
        <taxon>Betaproteobacteria</taxon>
        <taxon>Burkholderiales</taxon>
        <taxon>Comamonadaceae</taxon>
        <taxon>Comamonas</taxon>
    </lineage>
</organism>
<dbReference type="GO" id="GO:0009252">
    <property type="term" value="P:peptidoglycan biosynthetic process"/>
    <property type="evidence" value="ECO:0007669"/>
    <property type="project" value="UniProtKB-UniRule"/>
</dbReference>
<dbReference type="UniPathway" id="UPA00219"/>
<protein>
    <recommendedName>
        <fullName evidence="5 17">D-alanine--D-alanine ligase</fullName>
        <ecNumber evidence="5 17">6.3.2.4</ecNumber>
    </recommendedName>
    <alternativeName>
        <fullName evidence="17">D-Ala-D-Ala ligase</fullName>
    </alternativeName>
    <alternativeName>
        <fullName evidence="17">D-alanylalanine synthetase</fullName>
    </alternativeName>
</protein>
<dbReference type="GO" id="GO:0046872">
    <property type="term" value="F:metal ion binding"/>
    <property type="evidence" value="ECO:0007669"/>
    <property type="project" value="UniProtKB-KW"/>
</dbReference>
<evidence type="ECO:0000256" key="18">
    <source>
        <dbReference type="PIRSR" id="PIRSR039102-1"/>
    </source>
</evidence>
<dbReference type="HAMAP" id="MF_00047">
    <property type="entry name" value="Dala_Dala_lig"/>
    <property type="match status" value="1"/>
</dbReference>
<dbReference type="GO" id="GO:0005829">
    <property type="term" value="C:cytosol"/>
    <property type="evidence" value="ECO:0007669"/>
    <property type="project" value="TreeGrafter"/>
</dbReference>
<evidence type="ECO:0000259" key="21">
    <source>
        <dbReference type="PROSITE" id="PS50975"/>
    </source>
</evidence>
<comment type="caution">
    <text evidence="22">The sequence shown here is derived from an EMBL/GenBank/DDBJ whole genome shotgun (WGS) entry which is preliminary data.</text>
</comment>
<dbReference type="PANTHER" id="PTHR23132:SF23">
    <property type="entry name" value="D-ALANINE--D-ALANINE LIGASE B"/>
    <property type="match status" value="1"/>
</dbReference>
<feature type="binding site" evidence="19">
    <location>
        <position position="265"/>
    </location>
    <ligand>
        <name>Mg(2+)</name>
        <dbReference type="ChEBI" id="CHEBI:18420"/>
        <label>1</label>
    </ligand>
</feature>
<dbReference type="OrthoDB" id="9813261at2"/>
<dbReference type="FunFam" id="3.40.50.20:FF:000013">
    <property type="entry name" value="D-alanine--D-alanine ligase"/>
    <property type="match status" value="1"/>
</dbReference>
<evidence type="ECO:0000256" key="3">
    <source>
        <dbReference type="ARBA" id="ARBA00004496"/>
    </source>
</evidence>
<keyword evidence="14 19" id="KW-0464">Manganese</keyword>
<feature type="active site" evidence="18">
    <location>
        <position position="154"/>
    </location>
</feature>
<comment type="similarity">
    <text evidence="4 17">Belongs to the D-alanine--D-alanine ligase family.</text>
</comment>
<keyword evidence="8 19" id="KW-0479">Metal-binding</keyword>
<evidence type="ECO:0000256" key="11">
    <source>
        <dbReference type="ARBA" id="ARBA00022842"/>
    </source>
</evidence>
<feature type="binding site" evidence="19">
    <location>
        <position position="279"/>
    </location>
    <ligand>
        <name>Mg(2+)</name>
        <dbReference type="ChEBI" id="CHEBI:18420"/>
        <label>1</label>
    </ligand>
</feature>
<comment type="cofactor">
    <cofactor evidence="1">
        <name>Mn(2+)</name>
        <dbReference type="ChEBI" id="CHEBI:29035"/>
    </cofactor>
</comment>
<feature type="binding site" evidence="19">
    <location>
        <position position="279"/>
    </location>
    <ligand>
        <name>Mg(2+)</name>
        <dbReference type="ChEBI" id="CHEBI:18420"/>
        <label>2</label>
    </ligand>
</feature>
<dbReference type="AlphaFoldDB" id="A0A373FP47"/>
<comment type="catalytic activity">
    <reaction evidence="16 17">
        <text>2 D-alanine + ATP = D-alanyl-D-alanine + ADP + phosphate + H(+)</text>
        <dbReference type="Rhea" id="RHEA:11224"/>
        <dbReference type="ChEBI" id="CHEBI:15378"/>
        <dbReference type="ChEBI" id="CHEBI:30616"/>
        <dbReference type="ChEBI" id="CHEBI:43474"/>
        <dbReference type="ChEBI" id="CHEBI:57416"/>
        <dbReference type="ChEBI" id="CHEBI:57822"/>
        <dbReference type="ChEBI" id="CHEBI:456216"/>
        <dbReference type="EC" id="6.3.2.4"/>
    </reaction>
</comment>
<evidence type="ECO:0000256" key="4">
    <source>
        <dbReference type="ARBA" id="ARBA00010871"/>
    </source>
</evidence>
<dbReference type="Pfam" id="PF01820">
    <property type="entry name" value="Dala_Dala_lig_N"/>
    <property type="match status" value="1"/>
</dbReference>
<name>A0A373FP47_COMTE</name>
<evidence type="ECO:0000256" key="7">
    <source>
        <dbReference type="ARBA" id="ARBA00022598"/>
    </source>
</evidence>
<comment type="subcellular location">
    <subcellularLocation>
        <location evidence="3 17">Cytoplasm</location>
    </subcellularLocation>
</comment>
<keyword evidence="11 19" id="KW-0460">Magnesium</keyword>
<comment type="function">
    <text evidence="2 17">Cell wall formation.</text>
</comment>
<accession>A0A373FP47</accession>
<keyword evidence="13 17" id="KW-0573">Peptidoglycan synthesis</keyword>
<dbReference type="PROSITE" id="PS50975">
    <property type="entry name" value="ATP_GRASP"/>
    <property type="match status" value="1"/>
</dbReference>
<dbReference type="PROSITE" id="PS00844">
    <property type="entry name" value="DALA_DALA_LIGASE_2"/>
    <property type="match status" value="1"/>
</dbReference>
<keyword evidence="9 20" id="KW-0547">Nucleotide-binding</keyword>
<dbReference type="NCBIfam" id="TIGR01205">
    <property type="entry name" value="D_ala_D_alaTIGR"/>
    <property type="match status" value="1"/>
</dbReference>
<evidence type="ECO:0000256" key="15">
    <source>
        <dbReference type="ARBA" id="ARBA00023316"/>
    </source>
</evidence>
<evidence type="ECO:0000313" key="23">
    <source>
        <dbReference type="Proteomes" id="UP000261948"/>
    </source>
</evidence>
<feature type="binding site" evidence="19">
    <location>
        <position position="281"/>
    </location>
    <ligand>
        <name>Mg(2+)</name>
        <dbReference type="ChEBI" id="CHEBI:18420"/>
        <label>2</label>
    </ligand>
</feature>
<dbReference type="InterPro" id="IPR000291">
    <property type="entry name" value="D-Ala_lig_Van_CS"/>
</dbReference>
<dbReference type="FunFam" id="3.30.470.20:FF:000008">
    <property type="entry name" value="D-alanine--D-alanine ligase"/>
    <property type="match status" value="1"/>
</dbReference>
<evidence type="ECO:0000256" key="1">
    <source>
        <dbReference type="ARBA" id="ARBA00001936"/>
    </source>
</evidence>
<dbReference type="SMART" id="SM01209">
    <property type="entry name" value="GARS_A"/>
    <property type="match status" value="1"/>
</dbReference>
<dbReference type="EMBL" id="QURR01000006">
    <property type="protein sequence ID" value="RGE45920.1"/>
    <property type="molecule type" value="Genomic_DNA"/>
</dbReference>
<dbReference type="Gene3D" id="3.30.470.20">
    <property type="entry name" value="ATP-grasp fold, B domain"/>
    <property type="match status" value="1"/>
</dbReference>
<evidence type="ECO:0000256" key="2">
    <source>
        <dbReference type="ARBA" id="ARBA00003921"/>
    </source>
</evidence>
<dbReference type="GO" id="GO:0008716">
    <property type="term" value="F:D-alanine-D-alanine ligase activity"/>
    <property type="evidence" value="ECO:0007669"/>
    <property type="project" value="UniProtKB-UniRule"/>
</dbReference>
<evidence type="ECO:0000256" key="5">
    <source>
        <dbReference type="ARBA" id="ARBA00012216"/>
    </source>
</evidence>
<evidence type="ECO:0000256" key="6">
    <source>
        <dbReference type="ARBA" id="ARBA00022490"/>
    </source>
</evidence>
<dbReference type="InterPro" id="IPR011095">
    <property type="entry name" value="Dala_Dala_lig_C"/>
</dbReference>
<dbReference type="Gene3D" id="3.40.50.20">
    <property type="match status" value="1"/>
</dbReference>
<dbReference type="InterPro" id="IPR011761">
    <property type="entry name" value="ATP-grasp"/>
</dbReference>
<evidence type="ECO:0000256" key="14">
    <source>
        <dbReference type="ARBA" id="ARBA00023211"/>
    </source>
</evidence>
<dbReference type="Pfam" id="PF07478">
    <property type="entry name" value="Dala_Dala_lig_C"/>
    <property type="match status" value="1"/>
</dbReference>
<keyword evidence="10 20" id="KW-0067">ATP-binding</keyword>
<dbReference type="SUPFAM" id="SSF52440">
    <property type="entry name" value="PreATP-grasp domain"/>
    <property type="match status" value="1"/>
</dbReference>
<dbReference type="GO" id="GO:0008360">
    <property type="term" value="P:regulation of cell shape"/>
    <property type="evidence" value="ECO:0007669"/>
    <property type="project" value="UniProtKB-KW"/>
</dbReference>
<comment type="pathway">
    <text evidence="17">Cell wall biogenesis; peptidoglycan biosynthesis.</text>
</comment>
<reference evidence="22 23" key="1">
    <citation type="submission" date="2018-08" db="EMBL/GenBank/DDBJ databases">
        <title>Comamonas testosteroni strain SWCO2.</title>
        <authorList>
            <person name="Jiang N."/>
            <person name="Zhang X.Z."/>
        </authorList>
    </citation>
    <scope>NUCLEOTIDE SEQUENCE [LARGE SCALE GENOMIC DNA]</scope>
    <source>
        <strain evidence="22 23">SWCO2</strain>
    </source>
</reference>
<dbReference type="InterPro" id="IPR005905">
    <property type="entry name" value="D_ala_D_ala"/>
</dbReference>
<evidence type="ECO:0000256" key="12">
    <source>
        <dbReference type="ARBA" id="ARBA00022960"/>
    </source>
</evidence>
<dbReference type="SUPFAM" id="SSF56059">
    <property type="entry name" value="Glutathione synthetase ATP-binding domain-like"/>
    <property type="match status" value="1"/>
</dbReference>
<evidence type="ECO:0000256" key="17">
    <source>
        <dbReference type="HAMAP-Rule" id="MF_00047"/>
    </source>
</evidence>
<evidence type="ECO:0000256" key="8">
    <source>
        <dbReference type="ARBA" id="ARBA00022723"/>
    </source>
</evidence>
<feature type="active site" evidence="18">
    <location>
        <position position="26"/>
    </location>
</feature>
<evidence type="ECO:0000256" key="20">
    <source>
        <dbReference type="PROSITE-ProRule" id="PRU00409"/>
    </source>
</evidence>
<evidence type="ECO:0000256" key="13">
    <source>
        <dbReference type="ARBA" id="ARBA00022984"/>
    </source>
</evidence>
<sequence>MSTFGQNIDVKALGKVAVLMGGRSSEREVSLMSGSGVLAALQSKGVNAHKFDPSEQGLDQLKVQGFDRCFIALHGRYGEDGTVQGALELLNIPYTGPGVMASSIAMDKVMTKRIWRFEGLPTPDWRMVASAEETVAAFEALGAPMIVKPARDGSSIGLTKVMNAEECAKAYELAAKYDAEVLCEEFITGDETTCPVLGTGANARALPVIRIVAPEGNYDYQNKYFTDTTQYHCPSGLPAEEEAEIQRIVEKAFRTLGCRGWARADIMIRASDRKPFLLEINTSPGMTGHSLVPMAARATGVSYENLCLGILASSALDGEAEQS</sequence>
<keyword evidence="12 17" id="KW-0133">Cell shape</keyword>
<feature type="active site" evidence="18">
    <location>
        <position position="290"/>
    </location>
</feature>
<dbReference type="EC" id="6.3.2.4" evidence="5 17"/>
<evidence type="ECO:0000256" key="10">
    <source>
        <dbReference type="ARBA" id="ARBA00022840"/>
    </source>
</evidence>
<dbReference type="Gene3D" id="3.30.1490.20">
    <property type="entry name" value="ATP-grasp fold, A domain"/>
    <property type="match status" value="1"/>
</dbReference>
<evidence type="ECO:0000313" key="22">
    <source>
        <dbReference type="EMBL" id="RGE45920.1"/>
    </source>
</evidence>
<feature type="domain" description="ATP-grasp" evidence="21">
    <location>
        <begin position="112"/>
        <end position="312"/>
    </location>
</feature>
<keyword evidence="7 17" id="KW-0436">Ligase</keyword>
<dbReference type="InterPro" id="IPR013815">
    <property type="entry name" value="ATP_grasp_subdomain_1"/>
</dbReference>
<dbReference type="GO" id="GO:0071555">
    <property type="term" value="P:cell wall organization"/>
    <property type="evidence" value="ECO:0007669"/>
    <property type="project" value="UniProtKB-KW"/>
</dbReference>
<dbReference type="NCBIfam" id="NF002378">
    <property type="entry name" value="PRK01372.1"/>
    <property type="match status" value="1"/>
</dbReference>
<proteinExistence type="inferred from homology"/>
<keyword evidence="23" id="KW-1185">Reference proteome</keyword>
<keyword evidence="15 17" id="KW-0961">Cell wall biogenesis/degradation</keyword>
<evidence type="ECO:0000256" key="16">
    <source>
        <dbReference type="ARBA" id="ARBA00047614"/>
    </source>
</evidence>
<evidence type="ECO:0000256" key="19">
    <source>
        <dbReference type="PIRSR" id="PIRSR039102-3"/>
    </source>
</evidence>
<dbReference type="InterPro" id="IPR016185">
    <property type="entry name" value="PreATP-grasp_dom_sf"/>
</dbReference>
<dbReference type="PROSITE" id="PS00843">
    <property type="entry name" value="DALA_DALA_LIGASE_1"/>
    <property type="match status" value="1"/>
</dbReference>
<dbReference type="Proteomes" id="UP000261948">
    <property type="component" value="Unassembled WGS sequence"/>
</dbReference>
<gene>
    <name evidence="17" type="primary">ddl</name>
    <name evidence="22" type="ORF">DZC30_06495</name>
</gene>